<proteinExistence type="inferred from homology"/>
<evidence type="ECO:0000256" key="2">
    <source>
        <dbReference type="ARBA" id="ARBA00008854"/>
    </source>
</evidence>
<keyword evidence="8" id="KW-1185">Reference proteome</keyword>
<reference evidence="7 8" key="1">
    <citation type="submission" date="2012-01" db="EMBL/GenBank/DDBJ databases">
        <title>Complete sequence of chromosome of Clostridium pasteurianum BC1.</title>
        <authorList>
            <consortium name="US DOE Joint Genome Institute"/>
            <person name="Lucas S."/>
            <person name="Han J."/>
            <person name="Lapidus A."/>
            <person name="Cheng J.-F."/>
            <person name="Goodwin L."/>
            <person name="Pitluck S."/>
            <person name="Peters L."/>
            <person name="Mikhailova N."/>
            <person name="Teshima H."/>
            <person name="Detter J.C."/>
            <person name="Han C."/>
            <person name="Tapia R."/>
            <person name="Land M."/>
            <person name="Hauser L."/>
            <person name="Kyrpides N."/>
            <person name="Ivanova N."/>
            <person name="Pagani I."/>
            <person name="Dunn J."/>
            <person name="Taghavi S."/>
            <person name="Francis A."/>
            <person name="van der Lelie D."/>
            <person name="Woyke T."/>
        </authorList>
    </citation>
    <scope>NUCLEOTIDE SEQUENCE [LARGE SCALE GENOMIC DNA]</scope>
    <source>
        <strain evidence="7 8">BC1</strain>
    </source>
</reference>
<evidence type="ECO:0000256" key="4">
    <source>
        <dbReference type="ARBA" id="ARBA00022989"/>
    </source>
</evidence>
<comment type="similarity">
    <text evidence="2">Belongs to the LemA family.</text>
</comment>
<feature type="transmembrane region" description="Helical" evidence="6">
    <location>
        <begin position="7"/>
        <end position="26"/>
    </location>
</feature>
<evidence type="ECO:0000313" key="7">
    <source>
        <dbReference type="EMBL" id="AGK96272.1"/>
    </source>
</evidence>
<dbReference type="eggNOG" id="COG1704">
    <property type="taxonomic scope" value="Bacteria"/>
</dbReference>
<protein>
    <recommendedName>
        <fullName evidence="9">LemA family protein</fullName>
    </recommendedName>
</protein>
<dbReference type="OrthoDB" id="9804152at2"/>
<evidence type="ECO:0000313" key="8">
    <source>
        <dbReference type="Proteomes" id="UP000013523"/>
    </source>
</evidence>
<accession>R4JZL2</accession>
<dbReference type="KEGG" id="cpas:Clopa_1284"/>
<dbReference type="Pfam" id="PF04011">
    <property type="entry name" value="LemA"/>
    <property type="match status" value="1"/>
</dbReference>
<dbReference type="InterPro" id="IPR007156">
    <property type="entry name" value="MamQ_LemA"/>
</dbReference>
<comment type="subcellular location">
    <subcellularLocation>
        <location evidence="1">Membrane</location>
        <topology evidence="1">Single-pass membrane protein</topology>
    </subcellularLocation>
</comment>
<gene>
    <name evidence="7" type="ORF">Clopa_1284</name>
</gene>
<dbReference type="PANTHER" id="PTHR34478">
    <property type="entry name" value="PROTEIN LEMA"/>
    <property type="match status" value="1"/>
</dbReference>
<dbReference type="PANTHER" id="PTHR34478:SF2">
    <property type="entry name" value="MEMBRANE PROTEIN"/>
    <property type="match status" value="1"/>
</dbReference>
<dbReference type="STRING" id="86416.Clopa_1284"/>
<dbReference type="Gene3D" id="1.20.1440.20">
    <property type="entry name" value="LemA-like domain"/>
    <property type="match status" value="1"/>
</dbReference>
<evidence type="ECO:0000256" key="1">
    <source>
        <dbReference type="ARBA" id="ARBA00004167"/>
    </source>
</evidence>
<dbReference type="AlphaFoldDB" id="R4JZL2"/>
<sequence>MSKTLKTIIIIIVIALIIIVPIISTYNSMAALNQKVISSSSNIDTQLQRRSDLIPNLVATVKGYASQEKNIFTDIANARVKLGSAQGIQEKADADNQLSQSLSRLLVIVENYPDLKSNQNFRDLSVALEGSENRISVARQDYNNAVNDYNTSIVKFPSNIVARIFGFTSKPYYKADAGASQVPKVDFTK</sequence>
<dbReference type="Proteomes" id="UP000013523">
    <property type="component" value="Chromosome"/>
</dbReference>
<evidence type="ECO:0000256" key="3">
    <source>
        <dbReference type="ARBA" id="ARBA00022692"/>
    </source>
</evidence>
<evidence type="ECO:0000256" key="6">
    <source>
        <dbReference type="SAM" id="Phobius"/>
    </source>
</evidence>
<keyword evidence="5 6" id="KW-0472">Membrane</keyword>
<dbReference type="PATRIC" id="fig|86416.3.peg.1284"/>
<dbReference type="SUPFAM" id="SSF140478">
    <property type="entry name" value="LemA-like"/>
    <property type="match status" value="1"/>
</dbReference>
<dbReference type="GO" id="GO:0016020">
    <property type="term" value="C:membrane"/>
    <property type="evidence" value="ECO:0007669"/>
    <property type="project" value="UniProtKB-SubCell"/>
</dbReference>
<keyword evidence="3 6" id="KW-0812">Transmembrane</keyword>
<evidence type="ECO:0008006" key="9">
    <source>
        <dbReference type="Google" id="ProtNLM"/>
    </source>
</evidence>
<evidence type="ECO:0000256" key="5">
    <source>
        <dbReference type="ARBA" id="ARBA00023136"/>
    </source>
</evidence>
<dbReference type="RefSeq" id="WP_015614595.1">
    <property type="nucleotide sequence ID" value="NC_021182.1"/>
</dbReference>
<name>R4JZL2_CLOPA</name>
<dbReference type="EMBL" id="CP003261">
    <property type="protein sequence ID" value="AGK96272.1"/>
    <property type="molecule type" value="Genomic_DNA"/>
</dbReference>
<dbReference type="InterPro" id="IPR023353">
    <property type="entry name" value="LemA-like_dom_sf"/>
</dbReference>
<dbReference type="HOGENOM" id="CLU_056714_0_1_9"/>
<organism evidence="7 8">
    <name type="scientific">Clostridium pasteurianum BC1</name>
    <dbReference type="NCBI Taxonomy" id="86416"/>
    <lineage>
        <taxon>Bacteria</taxon>
        <taxon>Bacillati</taxon>
        <taxon>Bacillota</taxon>
        <taxon>Clostridia</taxon>
        <taxon>Eubacteriales</taxon>
        <taxon>Clostridiaceae</taxon>
        <taxon>Clostridium</taxon>
    </lineage>
</organism>
<keyword evidence="4 6" id="KW-1133">Transmembrane helix</keyword>